<dbReference type="OrthoDB" id="25675at2759"/>
<feature type="region of interest" description="Disordered" evidence="7">
    <location>
        <begin position="137"/>
        <end position="268"/>
    </location>
</feature>
<keyword evidence="4" id="KW-0539">Nucleus</keyword>
<evidence type="ECO:0000256" key="7">
    <source>
        <dbReference type="SAM" id="MobiDB-lite"/>
    </source>
</evidence>
<evidence type="ECO:0000256" key="6">
    <source>
        <dbReference type="ARBA" id="ARBA00038503"/>
    </source>
</evidence>
<dbReference type="EMBL" id="KB446547">
    <property type="protein sequence ID" value="EME38240.1"/>
    <property type="molecule type" value="Genomic_DNA"/>
</dbReference>
<comment type="subcellular location">
    <subcellularLocation>
        <location evidence="1">Nucleus</location>
        <location evidence="1">Nucleolus</location>
    </subcellularLocation>
</comment>
<name>N1PDG4_DOTSN</name>
<evidence type="ECO:0000313" key="10">
    <source>
        <dbReference type="Proteomes" id="UP000016933"/>
    </source>
</evidence>
<reference evidence="9 10" key="2">
    <citation type="journal article" date="2012" name="PLoS Pathog.">
        <title>Diverse lifestyles and strategies of plant pathogenesis encoded in the genomes of eighteen Dothideomycetes fungi.</title>
        <authorList>
            <person name="Ohm R.A."/>
            <person name="Feau N."/>
            <person name="Henrissat B."/>
            <person name="Schoch C.L."/>
            <person name="Horwitz B.A."/>
            <person name="Barry K.W."/>
            <person name="Condon B.J."/>
            <person name="Copeland A.C."/>
            <person name="Dhillon B."/>
            <person name="Glaser F."/>
            <person name="Hesse C.N."/>
            <person name="Kosti I."/>
            <person name="LaButti K."/>
            <person name="Lindquist E.A."/>
            <person name="Lucas S."/>
            <person name="Salamov A.A."/>
            <person name="Bradshaw R.E."/>
            <person name="Ciuffetti L."/>
            <person name="Hamelin R.C."/>
            <person name="Kema G.H.J."/>
            <person name="Lawrence C."/>
            <person name="Scott J.A."/>
            <person name="Spatafora J.W."/>
            <person name="Turgeon B.G."/>
            <person name="de Wit P.J.G.M."/>
            <person name="Zhong S."/>
            <person name="Goodwin S.B."/>
            <person name="Grigoriev I.V."/>
        </authorList>
    </citation>
    <scope>NUCLEOTIDE SEQUENCE [LARGE SCALE GENOMIC DNA]</scope>
    <source>
        <strain evidence="10">NZE10 / CBS 128990</strain>
    </source>
</reference>
<dbReference type="OMA" id="CCMQALY"/>
<gene>
    <name evidence="9" type="ORF">DOTSEDRAFT_75717</name>
</gene>
<feature type="compositionally biased region" description="Low complexity" evidence="7">
    <location>
        <begin position="231"/>
        <end position="240"/>
    </location>
</feature>
<evidence type="ECO:0000259" key="8">
    <source>
        <dbReference type="Pfam" id="PF24779"/>
    </source>
</evidence>
<evidence type="ECO:0000256" key="4">
    <source>
        <dbReference type="ARBA" id="ARBA00023242"/>
    </source>
</evidence>
<dbReference type="eggNOG" id="KOG3164">
    <property type="taxonomic scope" value="Eukaryota"/>
</dbReference>
<sequence>MKLGQMLENTLHGEIKPMISQCCIRHLYNEPQSPAKDAWIETAKQAERRRCGHHELEKPLSALECIMSCVDPKGSGNNKNKYVVATQELDIRQKLRAIPGVPLVYINRSVMILEPMASTSEKVKEVEEKAKIRAGLKTRRGATLAGAGEKRKRDDEEGAEGGQADGGAEPVKKKTKVKGPKGPNPMSVKKAQKDKPKSVGKQVEEERSVLRKAAKQDPQVTEKARSGEIVAAENADGAADAVRKRKRKRKPKENVGSEEAGVVDAGED</sequence>
<protein>
    <recommendedName>
        <fullName evidence="8">UTP23 sensor motif region domain-containing protein</fullName>
    </recommendedName>
</protein>
<dbReference type="STRING" id="675120.N1PDG4"/>
<dbReference type="Proteomes" id="UP000016933">
    <property type="component" value="Unassembled WGS sequence"/>
</dbReference>
<evidence type="ECO:0000256" key="1">
    <source>
        <dbReference type="ARBA" id="ARBA00004604"/>
    </source>
</evidence>
<dbReference type="PANTHER" id="PTHR12416">
    <property type="entry name" value="RRNA-PROCESSING PROTEIN UTP23 HOMOLOG"/>
    <property type="match status" value="1"/>
</dbReference>
<dbReference type="HOGENOM" id="CLU_053567_1_0_1"/>
<accession>N1PDG4</accession>
<dbReference type="Pfam" id="PF24779">
    <property type="entry name" value="UTP23_sensor"/>
    <property type="match status" value="1"/>
</dbReference>
<organism evidence="9 10">
    <name type="scientific">Dothistroma septosporum (strain NZE10 / CBS 128990)</name>
    <name type="common">Red band needle blight fungus</name>
    <name type="synonym">Mycosphaerella pini</name>
    <dbReference type="NCBI Taxonomy" id="675120"/>
    <lineage>
        <taxon>Eukaryota</taxon>
        <taxon>Fungi</taxon>
        <taxon>Dikarya</taxon>
        <taxon>Ascomycota</taxon>
        <taxon>Pezizomycotina</taxon>
        <taxon>Dothideomycetes</taxon>
        <taxon>Dothideomycetidae</taxon>
        <taxon>Mycosphaerellales</taxon>
        <taxon>Mycosphaerellaceae</taxon>
        <taxon>Dothistroma</taxon>
    </lineage>
</organism>
<dbReference type="Gene3D" id="3.40.50.1010">
    <property type="entry name" value="5'-nuclease"/>
    <property type="match status" value="1"/>
</dbReference>
<evidence type="ECO:0000313" key="9">
    <source>
        <dbReference type="EMBL" id="EME38240.1"/>
    </source>
</evidence>
<proteinExistence type="inferred from homology"/>
<evidence type="ECO:0000256" key="3">
    <source>
        <dbReference type="ARBA" id="ARBA00022552"/>
    </source>
</evidence>
<keyword evidence="2" id="KW-0690">Ribosome biogenesis</keyword>
<comment type="function">
    <text evidence="5">Involved in rRNA-processing and ribosome biogenesis.</text>
</comment>
<keyword evidence="3" id="KW-0698">rRNA processing</keyword>
<keyword evidence="10" id="KW-1185">Reference proteome</keyword>
<dbReference type="Pfam" id="PF04900">
    <property type="entry name" value="Fcf1"/>
    <property type="match status" value="1"/>
</dbReference>
<dbReference type="InterPro" id="IPR006984">
    <property type="entry name" value="Fcf1/UTP23"/>
</dbReference>
<comment type="similarity">
    <text evidence="6">Belongs to the UTP23/FCF1 family. UTP23 subfamily.</text>
</comment>
<dbReference type="AlphaFoldDB" id="N1PDG4"/>
<dbReference type="InterPro" id="IPR029060">
    <property type="entry name" value="PIN-like_dom_sf"/>
</dbReference>
<dbReference type="SUPFAM" id="SSF88723">
    <property type="entry name" value="PIN domain-like"/>
    <property type="match status" value="1"/>
</dbReference>
<dbReference type="InterPro" id="IPR057776">
    <property type="entry name" value="UTP23_sensor"/>
</dbReference>
<dbReference type="GO" id="GO:0032040">
    <property type="term" value="C:small-subunit processome"/>
    <property type="evidence" value="ECO:0007669"/>
    <property type="project" value="InterPro"/>
</dbReference>
<evidence type="ECO:0000256" key="5">
    <source>
        <dbReference type="ARBA" id="ARBA00037300"/>
    </source>
</evidence>
<reference evidence="10" key="1">
    <citation type="journal article" date="2012" name="PLoS Genet.">
        <title>The genomes of the fungal plant pathogens Cladosporium fulvum and Dothistroma septosporum reveal adaptation to different hosts and lifestyles but also signatures of common ancestry.</title>
        <authorList>
            <person name="de Wit P.J.G.M."/>
            <person name="van der Burgt A."/>
            <person name="Oekmen B."/>
            <person name="Stergiopoulos I."/>
            <person name="Abd-Elsalam K.A."/>
            <person name="Aerts A.L."/>
            <person name="Bahkali A.H."/>
            <person name="Beenen H.G."/>
            <person name="Chettri P."/>
            <person name="Cox M.P."/>
            <person name="Datema E."/>
            <person name="de Vries R.P."/>
            <person name="Dhillon B."/>
            <person name="Ganley A.R."/>
            <person name="Griffiths S.A."/>
            <person name="Guo Y."/>
            <person name="Hamelin R.C."/>
            <person name="Henrissat B."/>
            <person name="Kabir M.S."/>
            <person name="Jashni M.K."/>
            <person name="Kema G."/>
            <person name="Klaubauf S."/>
            <person name="Lapidus A."/>
            <person name="Levasseur A."/>
            <person name="Lindquist E."/>
            <person name="Mehrabi R."/>
            <person name="Ohm R.A."/>
            <person name="Owen T.J."/>
            <person name="Salamov A."/>
            <person name="Schwelm A."/>
            <person name="Schijlen E."/>
            <person name="Sun H."/>
            <person name="van den Burg H.A."/>
            <person name="van Ham R.C.H.J."/>
            <person name="Zhang S."/>
            <person name="Goodwin S.B."/>
            <person name="Grigoriev I.V."/>
            <person name="Collemare J."/>
            <person name="Bradshaw R.E."/>
        </authorList>
    </citation>
    <scope>NUCLEOTIDE SEQUENCE [LARGE SCALE GENOMIC DNA]</scope>
    <source>
        <strain evidence="10">NZE10 / CBS 128990</strain>
    </source>
</reference>
<feature type="compositionally biased region" description="Basic and acidic residues" evidence="7">
    <location>
        <begin position="191"/>
        <end position="209"/>
    </location>
</feature>
<evidence type="ECO:0000256" key="2">
    <source>
        <dbReference type="ARBA" id="ARBA00022517"/>
    </source>
</evidence>
<feature type="domain" description="UTP23 sensor motif region" evidence="8">
    <location>
        <begin position="174"/>
        <end position="193"/>
    </location>
</feature>
<dbReference type="GO" id="GO:0006364">
    <property type="term" value="P:rRNA processing"/>
    <property type="evidence" value="ECO:0007669"/>
    <property type="project" value="UniProtKB-KW"/>
</dbReference>